<evidence type="ECO:0000313" key="6">
    <source>
        <dbReference type="EMBL" id="SPT69813.1"/>
    </source>
</evidence>
<evidence type="ECO:0000256" key="2">
    <source>
        <dbReference type="ARBA" id="ARBA00022692"/>
    </source>
</evidence>
<keyword evidence="3 5" id="KW-1133">Transmembrane helix</keyword>
<evidence type="ECO:0000256" key="4">
    <source>
        <dbReference type="ARBA" id="ARBA00023136"/>
    </source>
</evidence>
<gene>
    <name evidence="6" type="ORF">NCTC13093_01200</name>
</gene>
<dbReference type="EMBL" id="UAPV01000001">
    <property type="protein sequence ID" value="SPT69813.1"/>
    <property type="molecule type" value="Genomic_DNA"/>
</dbReference>
<proteinExistence type="predicted"/>
<dbReference type="InterPro" id="IPR007792">
    <property type="entry name" value="T4SS_VirB3/TrbD/AvhB"/>
</dbReference>
<keyword evidence="7" id="KW-1185">Reference proteome</keyword>
<dbReference type="Pfam" id="PF05101">
    <property type="entry name" value="VirB3"/>
    <property type="match status" value="1"/>
</dbReference>
<dbReference type="GO" id="GO:0016020">
    <property type="term" value="C:membrane"/>
    <property type="evidence" value="ECO:0007669"/>
    <property type="project" value="UniProtKB-SubCell"/>
</dbReference>
<protein>
    <submittedName>
        <fullName evidence="6">Conjugal transfer protein TrbD</fullName>
    </submittedName>
</protein>
<evidence type="ECO:0000256" key="5">
    <source>
        <dbReference type="SAM" id="Phobius"/>
    </source>
</evidence>
<dbReference type="AlphaFoldDB" id="A0A2X0VAS0"/>
<sequence length="97" mass="11284">MIKRHKSVQALLEHQKFLGTDRELTMFMLLILIAINMIALSISVTLISLVLFALCYGLLYTMARNDLLLRKVYIRSLRYSSHYRAQGLMFDKGGFRK</sequence>
<keyword evidence="4 5" id="KW-0472">Membrane</keyword>
<reference evidence="6 7" key="1">
    <citation type="submission" date="2018-06" db="EMBL/GenBank/DDBJ databases">
        <authorList>
            <consortium name="Pathogen Informatics"/>
            <person name="Doyle S."/>
        </authorList>
    </citation>
    <scope>NUCLEOTIDE SEQUENCE [LARGE SCALE GENOMIC DNA]</scope>
    <source>
        <strain evidence="6 7">NCTC13093</strain>
    </source>
</reference>
<name>A0A2X0VAS0_9GAMM</name>
<evidence type="ECO:0000256" key="3">
    <source>
        <dbReference type="ARBA" id="ARBA00022989"/>
    </source>
</evidence>
<feature type="transmembrane region" description="Helical" evidence="5">
    <location>
        <begin position="27"/>
        <end position="60"/>
    </location>
</feature>
<organism evidence="6 7">
    <name type="scientific">Anaerobiospirillum thomasii</name>
    <dbReference type="NCBI Taxonomy" id="179995"/>
    <lineage>
        <taxon>Bacteria</taxon>
        <taxon>Pseudomonadati</taxon>
        <taxon>Pseudomonadota</taxon>
        <taxon>Gammaproteobacteria</taxon>
        <taxon>Aeromonadales</taxon>
        <taxon>Succinivibrionaceae</taxon>
        <taxon>Anaerobiospirillum</taxon>
    </lineage>
</organism>
<evidence type="ECO:0000313" key="7">
    <source>
        <dbReference type="Proteomes" id="UP000250086"/>
    </source>
</evidence>
<keyword evidence="2 5" id="KW-0812">Transmembrane</keyword>
<comment type="subcellular location">
    <subcellularLocation>
        <location evidence="1">Membrane</location>
    </subcellularLocation>
</comment>
<dbReference type="RefSeq" id="WP_113743952.1">
    <property type="nucleotide sequence ID" value="NZ_UAPU01000007.1"/>
</dbReference>
<dbReference type="Proteomes" id="UP000250086">
    <property type="component" value="Unassembled WGS sequence"/>
</dbReference>
<dbReference type="OrthoDB" id="7063374at2"/>
<evidence type="ECO:0000256" key="1">
    <source>
        <dbReference type="ARBA" id="ARBA00004370"/>
    </source>
</evidence>
<accession>A0A2X0VAS0</accession>